<dbReference type="InParanoid" id="A0A2R5GR99"/>
<feature type="compositionally biased region" description="Acidic residues" evidence="1">
    <location>
        <begin position="327"/>
        <end position="343"/>
    </location>
</feature>
<feature type="compositionally biased region" description="Acidic residues" evidence="1">
    <location>
        <begin position="105"/>
        <end position="123"/>
    </location>
</feature>
<organism evidence="2 3">
    <name type="scientific">Hondaea fermentalgiana</name>
    <dbReference type="NCBI Taxonomy" id="2315210"/>
    <lineage>
        <taxon>Eukaryota</taxon>
        <taxon>Sar</taxon>
        <taxon>Stramenopiles</taxon>
        <taxon>Bigyra</taxon>
        <taxon>Labyrinthulomycetes</taxon>
        <taxon>Thraustochytrida</taxon>
        <taxon>Thraustochytriidae</taxon>
        <taxon>Hondaea</taxon>
    </lineage>
</organism>
<gene>
    <name evidence="2" type="ORF">FCC1311_085132</name>
</gene>
<dbReference type="AlphaFoldDB" id="A0A2R5GR99"/>
<feature type="compositionally biased region" description="Basic and acidic residues" evidence="1">
    <location>
        <begin position="124"/>
        <end position="164"/>
    </location>
</feature>
<keyword evidence="3" id="KW-1185">Reference proteome</keyword>
<sequence length="380" mass="42155">MAAYLGLCCSCLESLWQGDEKRNSAAPRSAVVEDDDEEVRVGLKSAHAQQEVQRFELKTQHEDKDDKADGNDDDDYYTNDDGDETGNGKSRHRRRSNSKSSSSGDSDDSDGVSGDDDGDDDENGHDKFYERENNKGKLLEHEVANKREDNGARIEQQHEIHEETQFTTSATPRVTADKENDDDDEAWSDDDGDDWDDEPENPPAQPVQMELVNLPPELQQLQEKMKAQRPPAKQHKQESQDDGFGNFAEEDIEKEVVQDDKEERDAALAMFEELGMGSQPPPRSTSSVASQNSNGRFSFSANVAPPQQTSGLVSSALDMGEAGPGWGEDDDDDDDLNMEDDMDLQGADLLGKTDLDQLIDDDDKLEQFLDDVDDSDVDAA</sequence>
<feature type="compositionally biased region" description="Acidic residues" evidence="1">
    <location>
        <begin position="179"/>
        <end position="200"/>
    </location>
</feature>
<evidence type="ECO:0000313" key="2">
    <source>
        <dbReference type="EMBL" id="GBG32288.1"/>
    </source>
</evidence>
<feature type="compositionally biased region" description="Basic and acidic residues" evidence="1">
    <location>
        <begin position="254"/>
        <end position="266"/>
    </location>
</feature>
<dbReference type="Proteomes" id="UP000241890">
    <property type="component" value="Unassembled WGS sequence"/>
</dbReference>
<protein>
    <submittedName>
        <fullName evidence="2">Uncharacterized protein</fullName>
    </submittedName>
</protein>
<dbReference type="EMBL" id="BEYU01000120">
    <property type="protein sequence ID" value="GBG32288.1"/>
    <property type="molecule type" value="Genomic_DNA"/>
</dbReference>
<accession>A0A2R5GR99</accession>
<feature type="compositionally biased region" description="Acidic residues" evidence="1">
    <location>
        <begin position="71"/>
        <end position="84"/>
    </location>
</feature>
<reference evidence="2 3" key="1">
    <citation type="submission" date="2017-12" db="EMBL/GenBank/DDBJ databases">
        <title>Sequencing, de novo assembly and annotation of complete genome of a new Thraustochytrid species, strain FCC1311.</title>
        <authorList>
            <person name="Sedici K."/>
            <person name="Godart F."/>
            <person name="Aiese Cigliano R."/>
            <person name="Sanseverino W."/>
            <person name="Barakat M."/>
            <person name="Ortet P."/>
            <person name="Marechal E."/>
            <person name="Cagnac O."/>
            <person name="Amato A."/>
        </authorList>
    </citation>
    <scope>NUCLEOTIDE SEQUENCE [LARGE SCALE GENOMIC DNA]</scope>
</reference>
<evidence type="ECO:0000256" key="1">
    <source>
        <dbReference type="SAM" id="MobiDB-lite"/>
    </source>
</evidence>
<feature type="region of interest" description="Disordered" evidence="1">
    <location>
        <begin position="19"/>
        <end position="348"/>
    </location>
</feature>
<comment type="caution">
    <text evidence="2">The sequence shown here is derived from an EMBL/GenBank/DDBJ whole genome shotgun (WGS) entry which is preliminary data.</text>
</comment>
<feature type="compositionally biased region" description="Basic and acidic residues" evidence="1">
    <location>
        <begin position="53"/>
        <end position="70"/>
    </location>
</feature>
<name>A0A2R5GR99_9STRA</name>
<proteinExistence type="predicted"/>
<evidence type="ECO:0000313" key="3">
    <source>
        <dbReference type="Proteomes" id="UP000241890"/>
    </source>
</evidence>
<feature type="compositionally biased region" description="Polar residues" evidence="1">
    <location>
        <begin position="284"/>
        <end position="313"/>
    </location>
</feature>